<evidence type="ECO:0000256" key="1">
    <source>
        <dbReference type="SAM" id="Phobius"/>
    </source>
</evidence>
<dbReference type="AlphaFoldDB" id="A0A5E4QVY9"/>
<dbReference type="EMBL" id="FZQP02005332">
    <property type="protein sequence ID" value="VVD01379.1"/>
    <property type="molecule type" value="Genomic_DNA"/>
</dbReference>
<feature type="transmembrane region" description="Helical" evidence="1">
    <location>
        <begin position="47"/>
        <end position="70"/>
    </location>
</feature>
<name>A0A5E4QVY9_9NEOP</name>
<evidence type="ECO:0000313" key="2">
    <source>
        <dbReference type="EMBL" id="VVD01379.1"/>
    </source>
</evidence>
<keyword evidence="1" id="KW-1133">Transmembrane helix</keyword>
<reference evidence="2 3" key="1">
    <citation type="submission" date="2017-07" db="EMBL/GenBank/DDBJ databases">
        <authorList>
            <person name="Talla V."/>
            <person name="Backstrom N."/>
        </authorList>
    </citation>
    <scope>NUCLEOTIDE SEQUENCE [LARGE SCALE GENOMIC DNA]</scope>
</reference>
<accession>A0A5E4QVY9</accession>
<sequence>MINGTVTMDLKILTIYVMKSITTELRSQTKLQIVILLGDSNRVAVVFRFWITLMNHLKLNLSYVILIMNAKLTRFLKSFKIG</sequence>
<keyword evidence="3" id="KW-1185">Reference proteome</keyword>
<keyword evidence="1" id="KW-0812">Transmembrane</keyword>
<protein>
    <submittedName>
        <fullName evidence="2">Uncharacterized protein</fullName>
    </submittedName>
</protein>
<evidence type="ECO:0000313" key="3">
    <source>
        <dbReference type="Proteomes" id="UP000324832"/>
    </source>
</evidence>
<gene>
    <name evidence="2" type="ORF">LSINAPIS_LOCUS11811</name>
</gene>
<organism evidence="2 3">
    <name type="scientific">Leptidea sinapis</name>
    <dbReference type="NCBI Taxonomy" id="189913"/>
    <lineage>
        <taxon>Eukaryota</taxon>
        <taxon>Metazoa</taxon>
        <taxon>Ecdysozoa</taxon>
        <taxon>Arthropoda</taxon>
        <taxon>Hexapoda</taxon>
        <taxon>Insecta</taxon>
        <taxon>Pterygota</taxon>
        <taxon>Neoptera</taxon>
        <taxon>Endopterygota</taxon>
        <taxon>Lepidoptera</taxon>
        <taxon>Glossata</taxon>
        <taxon>Ditrysia</taxon>
        <taxon>Papilionoidea</taxon>
        <taxon>Pieridae</taxon>
        <taxon>Dismorphiinae</taxon>
        <taxon>Leptidea</taxon>
    </lineage>
</organism>
<dbReference type="Proteomes" id="UP000324832">
    <property type="component" value="Unassembled WGS sequence"/>
</dbReference>
<proteinExistence type="predicted"/>
<keyword evidence="1" id="KW-0472">Membrane</keyword>